<dbReference type="InterPro" id="IPR013325">
    <property type="entry name" value="RNA_pol_sigma_r2"/>
</dbReference>
<dbReference type="Proteomes" id="UP000239590">
    <property type="component" value="Unassembled WGS sequence"/>
</dbReference>
<dbReference type="Gene3D" id="1.10.1740.10">
    <property type="match status" value="1"/>
</dbReference>
<dbReference type="Pfam" id="PF04542">
    <property type="entry name" value="Sigma70_r2"/>
    <property type="match status" value="1"/>
</dbReference>
<dbReference type="InterPro" id="IPR046531">
    <property type="entry name" value="DUF6596"/>
</dbReference>
<dbReference type="Pfam" id="PF20239">
    <property type="entry name" value="DUF6596"/>
    <property type="match status" value="1"/>
</dbReference>
<dbReference type="GO" id="GO:0006352">
    <property type="term" value="P:DNA-templated transcription initiation"/>
    <property type="evidence" value="ECO:0007669"/>
    <property type="project" value="InterPro"/>
</dbReference>
<dbReference type="SUPFAM" id="SSF88946">
    <property type="entry name" value="Sigma2 domain of RNA polymerase sigma factors"/>
    <property type="match status" value="1"/>
</dbReference>
<dbReference type="InterPro" id="IPR014284">
    <property type="entry name" value="RNA_pol_sigma-70_dom"/>
</dbReference>
<keyword evidence="4" id="KW-1185">Reference proteome</keyword>
<gene>
    <name evidence="3" type="ORF">C5O19_03840</name>
</gene>
<dbReference type="InterPro" id="IPR036388">
    <property type="entry name" value="WH-like_DNA-bd_sf"/>
</dbReference>
<evidence type="ECO:0000259" key="1">
    <source>
        <dbReference type="Pfam" id="PF04542"/>
    </source>
</evidence>
<dbReference type="GO" id="GO:0003700">
    <property type="term" value="F:DNA-binding transcription factor activity"/>
    <property type="evidence" value="ECO:0007669"/>
    <property type="project" value="InterPro"/>
</dbReference>
<comment type="caution">
    <text evidence="3">The sequence shown here is derived from an EMBL/GenBank/DDBJ whole genome shotgun (WGS) entry which is preliminary data.</text>
</comment>
<dbReference type="SUPFAM" id="SSF88659">
    <property type="entry name" value="Sigma3 and sigma4 domains of RNA polymerase sigma factors"/>
    <property type="match status" value="1"/>
</dbReference>
<proteinExistence type="predicted"/>
<protein>
    <submittedName>
        <fullName evidence="3">RNA polymerase subunit sigma</fullName>
    </submittedName>
</protein>
<dbReference type="OrthoDB" id="9780299at2"/>
<dbReference type="EMBL" id="PTRA01000001">
    <property type="protein sequence ID" value="PQA60990.1"/>
    <property type="molecule type" value="Genomic_DNA"/>
</dbReference>
<reference evidence="4" key="1">
    <citation type="submission" date="2018-02" db="EMBL/GenBank/DDBJ databases">
        <title>Genome sequencing of Solimonas sp. HR-BB.</title>
        <authorList>
            <person name="Lee Y."/>
            <person name="Jeon C.O."/>
        </authorList>
    </citation>
    <scope>NUCLEOTIDE SEQUENCE [LARGE SCALE GENOMIC DNA]</scope>
    <source>
        <strain evidence="4">HR-U</strain>
    </source>
</reference>
<dbReference type="NCBIfam" id="TIGR02937">
    <property type="entry name" value="sigma70-ECF"/>
    <property type="match status" value="1"/>
</dbReference>
<organism evidence="3 4">
    <name type="scientific">Siphonobacter curvatus</name>
    <dbReference type="NCBI Taxonomy" id="2094562"/>
    <lineage>
        <taxon>Bacteria</taxon>
        <taxon>Pseudomonadati</taxon>
        <taxon>Bacteroidota</taxon>
        <taxon>Cytophagia</taxon>
        <taxon>Cytophagales</taxon>
        <taxon>Cytophagaceae</taxon>
        <taxon>Siphonobacter</taxon>
    </lineage>
</organism>
<evidence type="ECO:0000313" key="4">
    <source>
        <dbReference type="Proteomes" id="UP000239590"/>
    </source>
</evidence>
<dbReference type="Gene3D" id="1.10.10.10">
    <property type="entry name" value="Winged helix-like DNA-binding domain superfamily/Winged helix DNA-binding domain"/>
    <property type="match status" value="1"/>
</dbReference>
<dbReference type="InterPro" id="IPR007627">
    <property type="entry name" value="RNA_pol_sigma70_r2"/>
</dbReference>
<evidence type="ECO:0000259" key="2">
    <source>
        <dbReference type="Pfam" id="PF20239"/>
    </source>
</evidence>
<accession>A0A2S7ITR5</accession>
<name>A0A2S7ITR5_9BACT</name>
<dbReference type="AlphaFoldDB" id="A0A2S7ITR5"/>
<sequence length="393" mass="45040">MTATICRHFSIRSIEIAEDIVSDTFLKASEYWAISGVPDNPTAWLYTVAINKSKDYIKRLLIFEKLIVDKNQQEDQVIDSILELDGQLLENSELQMIFAICDSVNSQENQITLALQVICGFSVEEIANAFFSKTETIKKRLFRAKNTLRNSHFKIKPLTEGEITSRIDCVLKTLYILFNEGYYSKTSDQLIRKKLCSEAIRLVLALVDNISTSTKNARALLALMCFQSSRLDARTDNYGEIILFEDQDRNLWDLSLIERGQYYLASACTGNEVSTYHIEAAISYWHSTSTGTLKWEPILRLYDQLVLLKYSSVIALNRIFALSKVYGNDKAIREVEKLSFLENSYYHLLLGYLYTESHVSLAVKHYRKAIALTKSKRERSTLNKLINHIALDS</sequence>
<dbReference type="InterPro" id="IPR013324">
    <property type="entry name" value="RNA_pol_sigma_r3/r4-like"/>
</dbReference>
<evidence type="ECO:0000313" key="3">
    <source>
        <dbReference type="EMBL" id="PQA60990.1"/>
    </source>
</evidence>
<dbReference type="PANTHER" id="PTHR47756:SF2">
    <property type="entry name" value="BLL6612 PROTEIN"/>
    <property type="match status" value="1"/>
</dbReference>
<feature type="domain" description="RNA polymerase sigma-70 region 2" evidence="1">
    <location>
        <begin position="5"/>
        <end position="59"/>
    </location>
</feature>
<dbReference type="PANTHER" id="PTHR47756">
    <property type="entry name" value="BLL6612 PROTEIN-RELATED"/>
    <property type="match status" value="1"/>
</dbReference>
<feature type="domain" description="DUF6596" evidence="2">
    <location>
        <begin position="166"/>
        <end position="267"/>
    </location>
</feature>